<evidence type="ECO:0000313" key="2">
    <source>
        <dbReference type="EMBL" id="MDH6062267.1"/>
    </source>
</evidence>
<dbReference type="GO" id="GO:0006313">
    <property type="term" value="P:DNA transposition"/>
    <property type="evidence" value="ECO:0007669"/>
    <property type="project" value="InterPro"/>
</dbReference>
<dbReference type="InterPro" id="IPR002686">
    <property type="entry name" value="Transposase_17"/>
</dbReference>
<gene>
    <name evidence="2" type="primary">tnpA</name>
    <name evidence="2" type="ORF">NWP23_00320</name>
</gene>
<name>A0AA43GW78_9CYAN</name>
<protein>
    <submittedName>
        <fullName evidence="2">IS200/IS605 family transposase</fullName>
    </submittedName>
</protein>
<comment type="caution">
    <text evidence="2">The sequence shown here is derived from an EMBL/GenBank/DDBJ whole genome shotgun (WGS) entry which is preliminary data.</text>
</comment>
<dbReference type="Proteomes" id="UP001159370">
    <property type="component" value="Unassembled WGS sequence"/>
</dbReference>
<dbReference type="SUPFAM" id="SSF143422">
    <property type="entry name" value="Transposase IS200-like"/>
    <property type="match status" value="1"/>
</dbReference>
<dbReference type="Pfam" id="PF01797">
    <property type="entry name" value="Y1_Tnp"/>
    <property type="match status" value="1"/>
</dbReference>
<dbReference type="PANTHER" id="PTHR33360:SF2">
    <property type="entry name" value="TRANSPOSASE FOR INSERTION SEQUENCE ELEMENT IS200"/>
    <property type="match status" value="1"/>
</dbReference>
<accession>A0AA43GW78</accession>
<evidence type="ECO:0000259" key="1">
    <source>
        <dbReference type="SMART" id="SM01321"/>
    </source>
</evidence>
<organism evidence="2 3">
    <name type="scientific">Umezakia ovalisporum FSS-62</name>
    <dbReference type="NCBI Taxonomy" id="2971776"/>
    <lineage>
        <taxon>Bacteria</taxon>
        <taxon>Bacillati</taxon>
        <taxon>Cyanobacteriota</taxon>
        <taxon>Cyanophyceae</taxon>
        <taxon>Nostocales</taxon>
        <taxon>Nodulariaceae</taxon>
        <taxon>Umezakia</taxon>
    </lineage>
</organism>
<dbReference type="SMART" id="SM01321">
    <property type="entry name" value="Y1_Tnp"/>
    <property type="match status" value="1"/>
</dbReference>
<proteinExistence type="predicted"/>
<dbReference type="AlphaFoldDB" id="A0AA43GW78"/>
<dbReference type="InterPro" id="IPR036515">
    <property type="entry name" value="Transposase_17_sf"/>
</dbReference>
<dbReference type="NCBIfam" id="NF033573">
    <property type="entry name" value="transpos_IS200"/>
    <property type="match status" value="1"/>
</dbReference>
<evidence type="ECO:0000313" key="3">
    <source>
        <dbReference type="Proteomes" id="UP001159370"/>
    </source>
</evidence>
<dbReference type="GO" id="GO:0003677">
    <property type="term" value="F:DNA binding"/>
    <property type="evidence" value="ECO:0007669"/>
    <property type="project" value="InterPro"/>
</dbReference>
<dbReference type="GeneID" id="83686421"/>
<dbReference type="Gene3D" id="3.30.70.1290">
    <property type="entry name" value="Transposase IS200-like"/>
    <property type="match status" value="1"/>
</dbReference>
<reference evidence="2 3" key="1">
    <citation type="journal article" date="2023" name="J. Phycol.">
        <title>Chrysosporum ovalisporum is synonymous with the true-branching cyanobacterium Umezakia natans (Nostocales/Aphanizomenonaceae).</title>
        <authorList>
            <person name="McGregor G.B."/>
            <person name="Sendall B.C."/>
            <person name="Niiyama Y."/>
            <person name="Tuji A."/>
            <person name="Willis A."/>
        </authorList>
    </citation>
    <scope>NUCLEOTIDE SEQUENCE [LARGE SCALE GENOMIC DNA]</scope>
    <source>
        <strain evidence="2 3">FSS-62</strain>
    </source>
</reference>
<dbReference type="EMBL" id="JANQDL010000004">
    <property type="protein sequence ID" value="MDH6062267.1"/>
    <property type="molecule type" value="Genomic_DNA"/>
</dbReference>
<dbReference type="RefSeq" id="WP_280656714.1">
    <property type="nucleotide sequence ID" value="NZ_JANQDL010000004.1"/>
</dbReference>
<dbReference type="PANTHER" id="PTHR33360">
    <property type="entry name" value="TRANSPOSASE FOR INSERTION SEQUENCE ELEMENT IS200"/>
    <property type="match status" value="1"/>
</dbReference>
<dbReference type="GO" id="GO:0004803">
    <property type="term" value="F:transposase activity"/>
    <property type="evidence" value="ECO:0007669"/>
    <property type="project" value="InterPro"/>
</dbReference>
<feature type="domain" description="Transposase IS200-like" evidence="1">
    <location>
        <begin position="24"/>
        <end position="145"/>
    </location>
</feature>
<sequence>MESQQSTVNSQRCQYMYHRGFRSVYRLNAHIILVVKYRKEAINTEILNRLKEIIMDTLKKWDCELLEFNGEPDHVHLLIDYKPDKPLSTLIGNIKTVSSRLIRKEFPWLAKKYFYNKPYFWTGAYFVASSGGVTVEELKNYVENQEQPKSPNSSSP</sequence>